<comment type="cofactor">
    <cofactor evidence="5">
        <name>FAD</name>
        <dbReference type="ChEBI" id="CHEBI:57692"/>
    </cofactor>
    <text evidence="5">Binds 1 FAD per subunit.</text>
</comment>
<dbReference type="PANTHER" id="PTHR48105">
    <property type="entry name" value="THIOREDOXIN REDUCTASE 1-RELATED-RELATED"/>
    <property type="match status" value="1"/>
</dbReference>
<dbReference type="InterPro" id="IPR022890">
    <property type="entry name" value="Fd--NADP_Rdtase_type_2"/>
</dbReference>
<dbReference type="RefSeq" id="WP_073356859.1">
    <property type="nucleotide sequence ID" value="NZ_FQUZ01000032.1"/>
</dbReference>
<dbReference type="InterPro" id="IPR050097">
    <property type="entry name" value="Ferredoxin-NADP_redctase_2"/>
</dbReference>
<keyword evidence="2 5" id="KW-0274">FAD</keyword>
<name>A0A1M5DAY3_9BURK</name>
<evidence type="ECO:0000256" key="3">
    <source>
        <dbReference type="ARBA" id="ARBA00022857"/>
    </source>
</evidence>
<proteinExistence type="inferred from homology"/>
<organism evidence="7 8">
    <name type="scientific">Lampropedia hyalina DSM 16112</name>
    <dbReference type="NCBI Taxonomy" id="1122156"/>
    <lineage>
        <taxon>Bacteria</taxon>
        <taxon>Pseudomonadati</taxon>
        <taxon>Pseudomonadota</taxon>
        <taxon>Betaproteobacteria</taxon>
        <taxon>Burkholderiales</taxon>
        <taxon>Comamonadaceae</taxon>
        <taxon>Lampropedia</taxon>
    </lineage>
</organism>
<evidence type="ECO:0000256" key="5">
    <source>
        <dbReference type="HAMAP-Rule" id="MF_01685"/>
    </source>
</evidence>
<keyword evidence="3 5" id="KW-0521">NADP</keyword>
<feature type="binding site" evidence="5">
    <location>
        <position position="125"/>
    </location>
    <ligand>
        <name>FAD</name>
        <dbReference type="ChEBI" id="CHEBI:57692"/>
    </ligand>
</feature>
<dbReference type="OrthoDB" id="9806179at2"/>
<evidence type="ECO:0000259" key="6">
    <source>
        <dbReference type="Pfam" id="PF07992"/>
    </source>
</evidence>
<dbReference type="GO" id="GO:0004324">
    <property type="term" value="F:ferredoxin-NADP+ reductase activity"/>
    <property type="evidence" value="ECO:0007669"/>
    <property type="project" value="UniProtKB-UniRule"/>
</dbReference>
<dbReference type="GO" id="GO:0050661">
    <property type="term" value="F:NADP binding"/>
    <property type="evidence" value="ECO:0007669"/>
    <property type="project" value="UniProtKB-UniRule"/>
</dbReference>
<sequence>MSEAIIQTEVVVVGAGPAGLFQLFQLGLQGIACHLVEALPHAGGQCAELYPHKPIYDIPGIPACTGRELAAQLQEQLRPFPIEWHWGQTVQSLASLDDGRVELRTQQGLCLVARAVVLALGVGAFTPRPLKLEGVDALLNRQVFMQSHDRSAVLAQRKVVVYGGDEEAVARLLELANLPLPQRPAQLMLLHRRDVFKGSDVQLAQLQQLREANAVQVCIGQLQSLNRNEGGHLSDLGVLGADGTVFSLPLDVLLVYQGISPRLGTLEQWGLAMQQKALVVDPARFSTSLPGVYAIGDMASYPGKRKLIVCAFHEATLAAFAIAESLQQAPVLLQYTTTSTRLLQRLGRLPTHD</sequence>
<dbReference type="STRING" id="1122156.SAMN02745117_02344"/>
<dbReference type="Pfam" id="PF07992">
    <property type="entry name" value="Pyr_redox_2"/>
    <property type="match status" value="1"/>
</dbReference>
<reference evidence="7 8" key="1">
    <citation type="submission" date="2016-11" db="EMBL/GenBank/DDBJ databases">
        <authorList>
            <person name="Jaros S."/>
            <person name="Januszkiewicz K."/>
            <person name="Wedrychowicz H."/>
        </authorList>
    </citation>
    <scope>NUCLEOTIDE SEQUENCE [LARGE SCALE GENOMIC DNA]</scope>
    <source>
        <strain evidence="7 8">DSM 16112</strain>
    </source>
</reference>
<dbReference type="EC" id="1.18.1.2" evidence="5"/>
<comment type="subunit">
    <text evidence="5">Homodimer.</text>
</comment>
<comment type="caution">
    <text evidence="5">Lacks conserved residue(s) required for the propagation of feature annotation.</text>
</comment>
<dbReference type="GO" id="GO:0050660">
    <property type="term" value="F:flavin adenine dinucleotide binding"/>
    <property type="evidence" value="ECO:0007669"/>
    <property type="project" value="UniProtKB-UniRule"/>
</dbReference>
<dbReference type="SUPFAM" id="SSF51905">
    <property type="entry name" value="FAD/NAD(P)-binding domain"/>
    <property type="match status" value="1"/>
</dbReference>
<evidence type="ECO:0000256" key="4">
    <source>
        <dbReference type="ARBA" id="ARBA00023002"/>
    </source>
</evidence>
<evidence type="ECO:0000313" key="7">
    <source>
        <dbReference type="EMBL" id="SHF64126.1"/>
    </source>
</evidence>
<protein>
    <recommendedName>
        <fullName evidence="5">Ferredoxin--NADP reductase</fullName>
        <shortName evidence="5">FNR</shortName>
        <shortName evidence="5">Fd-NADP(+) reductase</shortName>
        <ecNumber evidence="5">1.18.1.2</ecNumber>
    </recommendedName>
</protein>
<dbReference type="PRINTS" id="PR00469">
    <property type="entry name" value="PNDRDTASEII"/>
</dbReference>
<keyword evidence="8" id="KW-1185">Reference proteome</keyword>
<dbReference type="HAMAP" id="MF_01685">
    <property type="entry name" value="FENR2"/>
    <property type="match status" value="1"/>
</dbReference>
<evidence type="ECO:0000256" key="1">
    <source>
        <dbReference type="ARBA" id="ARBA00022630"/>
    </source>
</evidence>
<comment type="similarity">
    <text evidence="5">Belongs to the ferredoxin--NADP reductase type 2 family.</text>
</comment>
<dbReference type="Proteomes" id="UP000184327">
    <property type="component" value="Unassembled WGS sequence"/>
</dbReference>
<feature type="binding site" evidence="5">
    <location>
        <position position="37"/>
    </location>
    <ligand>
        <name>FAD</name>
        <dbReference type="ChEBI" id="CHEBI:57692"/>
    </ligand>
</feature>
<dbReference type="InterPro" id="IPR023753">
    <property type="entry name" value="FAD/NAD-binding_dom"/>
</dbReference>
<dbReference type="InterPro" id="IPR036188">
    <property type="entry name" value="FAD/NAD-bd_sf"/>
</dbReference>
<keyword evidence="1 5" id="KW-0285">Flavoprotein</keyword>
<dbReference type="AlphaFoldDB" id="A0A1M5DAY3"/>
<feature type="binding site" evidence="5">
    <location>
        <position position="45"/>
    </location>
    <ligand>
        <name>FAD</name>
        <dbReference type="ChEBI" id="CHEBI:57692"/>
    </ligand>
</feature>
<feature type="binding site" evidence="5">
    <location>
        <position position="90"/>
    </location>
    <ligand>
        <name>FAD</name>
        <dbReference type="ChEBI" id="CHEBI:57692"/>
    </ligand>
</feature>
<keyword evidence="4 5" id="KW-0560">Oxidoreductase</keyword>
<feature type="domain" description="FAD/NAD(P)-binding" evidence="6">
    <location>
        <begin position="9"/>
        <end position="314"/>
    </location>
</feature>
<accession>A0A1M5DAY3</accession>
<gene>
    <name evidence="7" type="ORF">SAMN02745117_02344</name>
</gene>
<comment type="catalytic activity">
    <reaction evidence="5">
        <text>2 reduced [2Fe-2S]-[ferredoxin] + NADP(+) + H(+) = 2 oxidized [2Fe-2S]-[ferredoxin] + NADPH</text>
        <dbReference type="Rhea" id="RHEA:20125"/>
        <dbReference type="Rhea" id="RHEA-COMP:10000"/>
        <dbReference type="Rhea" id="RHEA-COMP:10001"/>
        <dbReference type="ChEBI" id="CHEBI:15378"/>
        <dbReference type="ChEBI" id="CHEBI:33737"/>
        <dbReference type="ChEBI" id="CHEBI:33738"/>
        <dbReference type="ChEBI" id="CHEBI:57783"/>
        <dbReference type="ChEBI" id="CHEBI:58349"/>
        <dbReference type="EC" id="1.18.1.2"/>
    </reaction>
</comment>
<feature type="binding site" evidence="5">
    <location>
        <position position="50"/>
    </location>
    <ligand>
        <name>FAD</name>
        <dbReference type="ChEBI" id="CHEBI:57692"/>
    </ligand>
</feature>
<evidence type="ECO:0000313" key="8">
    <source>
        <dbReference type="Proteomes" id="UP000184327"/>
    </source>
</evidence>
<feature type="binding site" evidence="5">
    <location>
        <position position="297"/>
    </location>
    <ligand>
        <name>FAD</name>
        <dbReference type="ChEBI" id="CHEBI:57692"/>
    </ligand>
</feature>
<evidence type="ECO:0000256" key="2">
    <source>
        <dbReference type="ARBA" id="ARBA00022827"/>
    </source>
</evidence>
<dbReference type="PRINTS" id="PR00368">
    <property type="entry name" value="FADPNR"/>
</dbReference>
<dbReference type="EMBL" id="FQUZ01000032">
    <property type="protein sequence ID" value="SHF64126.1"/>
    <property type="molecule type" value="Genomic_DNA"/>
</dbReference>
<dbReference type="Gene3D" id="3.50.50.60">
    <property type="entry name" value="FAD/NAD(P)-binding domain"/>
    <property type="match status" value="2"/>
</dbReference>
<feature type="binding site" evidence="5">
    <location>
        <position position="337"/>
    </location>
    <ligand>
        <name>FAD</name>
        <dbReference type="ChEBI" id="CHEBI:57692"/>
    </ligand>
</feature>